<name>H0ET14_GLAL7</name>
<dbReference type="InParanoid" id="H0ET14"/>
<organism evidence="1 2">
    <name type="scientific">Glarea lozoyensis (strain ATCC 74030 / MF5533)</name>
    <dbReference type="NCBI Taxonomy" id="1104152"/>
    <lineage>
        <taxon>Eukaryota</taxon>
        <taxon>Fungi</taxon>
        <taxon>Dikarya</taxon>
        <taxon>Ascomycota</taxon>
        <taxon>Pezizomycotina</taxon>
        <taxon>Leotiomycetes</taxon>
        <taxon>Helotiales</taxon>
        <taxon>Helotiaceae</taxon>
        <taxon>Glarea</taxon>
    </lineage>
</organism>
<dbReference type="EMBL" id="AGUE01000158">
    <property type="protein sequence ID" value="EHK98285.1"/>
    <property type="molecule type" value="Genomic_DNA"/>
</dbReference>
<reference evidence="1 2" key="1">
    <citation type="journal article" date="2012" name="Eukaryot. Cell">
        <title>Genome sequence of the fungus Glarea lozoyensis: the first genome sequence of a species from the Helotiaceae family.</title>
        <authorList>
            <person name="Youssar L."/>
            <person name="Gruening B.A."/>
            <person name="Erxleben A."/>
            <person name="Guenther S."/>
            <person name="Huettel W."/>
        </authorList>
    </citation>
    <scope>NUCLEOTIDE SEQUENCE [LARGE SCALE GENOMIC DNA]</scope>
    <source>
        <strain evidence="2">ATCC 74030 / MF5533</strain>
    </source>
</reference>
<evidence type="ECO:0000313" key="2">
    <source>
        <dbReference type="Proteomes" id="UP000005446"/>
    </source>
</evidence>
<gene>
    <name evidence="1" type="ORF">M7I_5868</name>
</gene>
<dbReference type="HOGENOM" id="CLU_1768264_0_0_1"/>
<accession>H0ET14</accession>
<evidence type="ECO:0000313" key="1">
    <source>
        <dbReference type="EMBL" id="EHK98285.1"/>
    </source>
</evidence>
<comment type="caution">
    <text evidence="1">The sequence shown here is derived from an EMBL/GenBank/DDBJ whole genome shotgun (WGS) entry which is preliminary data.</text>
</comment>
<sequence length="147" mass="17522">MARSLPPPRKLLMEIDWLTTICHFSLSVFSNKQILGEYHVFRSATTTAGYLLQPKAEVIFIEVLEFIFRLIRSYIFDDEFFNNCTHSASDDVVFEEFRHQFSKEFDLSPENYEHEPPQFDVENALETIIPCLDSIEMRYPILQYWRR</sequence>
<dbReference type="AlphaFoldDB" id="H0ET14"/>
<proteinExistence type="predicted"/>
<keyword evidence="2" id="KW-1185">Reference proteome</keyword>
<protein>
    <submittedName>
        <fullName evidence="1">Uncharacterized protein</fullName>
    </submittedName>
</protein>
<dbReference type="Proteomes" id="UP000005446">
    <property type="component" value="Unassembled WGS sequence"/>
</dbReference>
<dbReference type="OrthoDB" id="4757558at2759"/>